<dbReference type="InterPro" id="IPR000073">
    <property type="entry name" value="AB_hydrolase_1"/>
</dbReference>
<feature type="domain" description="AB hydrolase-1" evidence="1">
    <location>
        <begin position="37"/>
        <end position="176"/>
    </location>
</feature>
<name>A0ABS2NYA2_9BACI</name>
<dbReference type="Pfam" id="PF00561">
    <property type="entry name" value="Abhydrolase_1"/>
    <property type="match status" value="1"/>
</dbReference>
<accession>A0ABS2NYA2</accession>
<dbReference type="Proteomes" id="UP000737402">
    <property type="component" value="Unassembled WGS sequence"/>
</dbReference>
<gene>
    <name evidence="2" type="ORF">JOC95_001501</name>
</gene>
<dbReference type="PRINTS" id="PR00111">
    <property type="entry name" value="ABHYDROLASE"/>
</dbReference>
<comment type="caution">
    <text evidence="2">The sequence shown here is derived from an EMBL/GenBank/DDBJ whole genome shotgun (WGS) entry which is preliminary data.</text>
</comment>
<organism evidence="2 3">
    <name type="scientific">Sutcliffiella tianshenii</name>
    <dbReference type="NCBI Taxonomy" id="1463404"/>
    <lineage>
        <taxon>Bacteria</taxon>
        <taxon>Bacillati</taxon>
        <taxon>Bacillota</taxon>
        <taxon>Bacilli</taxon>
        <taxon>Bacillales</taxon>
        <taxon>Bacillaceae</taxon>
        <taxon>Sutcliffiella</taxon>
    </lineage>
</organism>
<proteinExistence type="predicted"/>
<dbReference type="SUPFAM" id="SSF53474">
    <property type="entry name" value="alpha/beta-Hydrolases"/>
    <property type="match status" value="1"/>
</dbReference>
<dbReference type="PANTHER" id="PTHR43798">
    <property type="entry name" value="MONOACYLGLYCEROL LIPASE"/>
    <property type="match status" value="1"/>
</dbReference>
<dbReference type="Gene3D" id="3.40.50.1820">
    <property type="entry name" value="alpha/beta hydrolase"/>
    <property type="match status" value="1"/>
</dbReference>
<reference evidence="2 3" key="1">
    <citation type="submission" date="2021-01" db="EMBL/GenBank/DDBJ databases">
        <title>Genomic Encyclopedia of Type Strains, Phase IV (KMG-IV): sequencing the most valuable type-strain genomes for metagenomic binning, comparative biology and taxonomic classification.</title>
        <authorList>
            <person name="Goeker M."/>
        </authorList>
    </citation>
    <scope>NUCLEOTIDE SEQUENCE [LARGE SCALE GENOMIC DNA]</scope>
    <source>
        <strain evidence="2 3">DSM 25879</strain>
    </source>
</reference>
<protein>
    <submittedName>
        <fullName evidence="2">Pimeloyl-ACP methyl ester carboxylesterase</fullName>
    </submittedName>
</protein>
<dbReference type="InterPro" id="IPR029058">
    <property type="entry name" value="AB_hydrolase_fold"/>
</dbReference>
<dbReference type="EMBL" id="JAFBED010000003">
    <property type="protein sequence ID" value="MBM7619649.1"/>
    <property type="molecule type" value="Genomic_DNA"/>
</dbReference>
<keyword evidence="3" id="KW-1185">Reference proteome</keyword>
<evidence type="ECO:0000313" key="2">
    <source>
        <dbReference type="EMBL" id="MBM7619649.1"/>
    </source>
</evidence>
<evidence type="ECO:0000259" key="1">
    <source>
        <dbReference type="Pfam" id="PF00561"/>
    </source>
</evidence>
<dbReference type="InterPro" id="IPR050266">
    <property type="entry name" value="AB_hydrolase_sf"/>
</dbReference>
<dbReference type="PANTHER" id="PTHR43798:SF33">
    <property type="entry name" value="HYDROLASE, PUTATIVE (AFU_ORTHOLOGUE AFUA_2G14860)-RELATED"/>
    <property type="match status" value="1"/>
</dbReference>
<evidence type="ECO:0000313" key="3">
    <source>
        <dbReference type="Proteomes" id="UP000737402"/>
    </source>
</evidence>
<sequence length="250" mass="28434">MKPNENMFPTGREHLVPIGEFLLYAKLYGEKTNNPSVIMDAGYGDYSKAWDTIISEISKSTQVLVYDRAGLGKSTKSPNPRTSLHMVGELKEMLTKLDFKPPYILVGHSFGGVNVRIFAEHFPEEVAGMVLVDSTPEDYRERFLPTMSEEFQSAYNQQFIHEGNYDEFMESLKQLKECNTRLEVPVMVLAAGKKAHYSKESQELWNAMQKELVDISTNGELVMAEHSAHYIQNDEPDIVIHAIKRLLDGR</sequence>